<sequence length="323" mass="31902">MPLGKEEEAALQRLVTEGQLTVEQAGAVRHAFAAAPVKQFGWLAEAGGYAGGALMAVGALLLLGTAWDDLGHLAKVAILVGVAAVMAVAAVAFAGAAGLRATTGARGRAASGLLALVSVPLAAAVLVAADSQVDVHQPTYAMLAGLGASIVALLVRSSPFSVVCAGLWSAAAVSVTMVDLAGAEALGTGLALVAAGAVWIVLSFASLITPRPLGLLVGGALAIVGGQAPLFGSAPNIWGYGLTAATAAACFLLYRSTRATVMLFGAVLGVTLAVPELVYDVTDGGLSPAVIVLITGVVLVLASLLALRLRSTAPVPEEAGTAP</sequence>
<dbReference type="RefSeq" id="WP_184843662.1">
    <property type="nucleotide sequence ID" value="NZ_JACHMN010000003.1"/>
</dbReference>
<evidence type="ECO:0000256" key="1">
    <source>
        <dbReference type="SAM" id="Phobius"/>
    </source>
</evidence>
<dbReference type="EMBL" id="JACHMN010000003">
    <property type="protein sequence ID" value="MBB5873067.1"/>
    <property type="molecule type" value="Genomic_DNA"/>
</dbReference>
<dbReference type="AlphaFoldDB" id="A0A841BVE9"/>
<organism evidence="2 3">
    <name type="scientific">Allocatelliglobosispora scoriae</name>
    <dbReference type="NCBI Taxonomy" id="643052"/>
    <lineage>
        <taxon>Bacteria</taxon>
        <taxon>Bacillati</taxon>
        <taxon>Actinomycetota</taxon>
        <taxon>Actinomycetes</taxon>
        <taxon>Micromonosporales</taxon>
        <taxon>Micromonosporaceae</taxon>
        <taxon>Allocatelliglobosispora</taxon>
    </lineage>
</organism>
<feature type="transmembrane region" description="Helical" evidence="1">
    <location>
        <begin position="109"/>
        <end position="129"/>
    </location>
</feature>
<feature type="transmembrane region" description="Helical" evidence="1">
    <location>
        <begin position="285"/>
        <end position="307"/>
    </location>
</feature>
<reference evidence="2 3" key="1">
    <citation type="submission" date="2020-08" db="EMBL/GenBank/DDBJ databases">
        <title>Sequencing the genomes of 1000 actinobacteria strains.</title>
        <authorList>
            <person name="Klenk H.-P."/>
        </authorList>
    </citation>
    <scope>NUCLEOTIDE SEQUENCE [LARGE SCALE GENOMIC DNA]</scope>
    <source>
        <strain evidence="2 3">DSM 45362</strain>
    </source>
</reference>
<evidence type="ECO:0000313" key="2">
    <source>
        <dbReference type="EMBL" id="MBB5873067.1"/>
    </source>
</evidence>
<gene>
    <name evidence="2" type="ORF">F4553_006501</name>
</gene>
<evidence type="ECO:0000313" key="3">
    <source>
        <dbReference type="Proteomes" id="UP000587527"/>
    </source>
</evidence>
<keyword evidence="3" id="KW-1185">Reference proteome</keyword>
<keyword evidence="1" id="KW-1133">Transmembrane helix</keyword>
<feature type="transmembrane region" description="Helical" evidence="1">
    <location>
        <begin position="261"/>
        <end position="279"/>
    </location>
</feature>
<feature type="transmembrane region" description="Helical" evidence="1">
    <location>
        <begin position="162"/>
        <end position="183"/>
    </location>
</feature>
<keyword evidence="1" id="KW-0472">Membrane</keyword>
<accession>A0A841BVE9</accession>
<protein>
    <recommendedName>
        <fullName evidence="4">DUF2157 domain-containing protein</fullName>
    </recommendedName>
</protein>
<feature type="transmembrane region" description="Helical" evidence="1">
    <location>
        <begin position="189"/>
        <end position="208"/>
    </location>
</feature>
<comment type="caution">
    <text evidence="2">The sequence shown here is derived from an EMBL/GenBank/DDBJ whole genome shotgun (WGS) entry which is preliminary data.</text>
</comment>
<feature type="transmembrane region" description="Helical" evidence="1">
    <location>
        <begin position="135"/>
        <end position="155"/>
    </location>
</feature>
<name>A0A841BVE9_9ACTN</name>
<proteinExistence type="predicted"/>
<feature type="transmembrane region" description="Helical" evidence="1">
    <location>
        <begin position="213"/>
        <end position="231"/>
    </location>
</feature>
<keyword evidence="1" id="KW-0812">Transmembrane</keyword>
<feature type="transmembrane region" description="Helical" evidence="1">
    <location>
        <begin position="73"/>
        <end position="97"/>
    </location>
</feature>
<feature type="transmembrane region" description="Helical" evidence="1">
    <location>
        <begin position="46"/>
        <end position="67"/>
    </location>
</feature>
<evidence type="ECO:0008006" key="4">
    <source>
        <dbReference type="Google" id="ProtNLM"/>
    </source>
</evidence>
<dbReference type="Proteomes" id="UP000587527">
    <property type="component" value="Unassembled WGS sequence"/>
</dbReference>
<feature type="transmembrane region" description="Helical" evidence="1">
    <location>
        <begin position="237"/>
        <end position="254"/>
    </location>
</feature>